<evidence type="ECO:0000313" key="4">
    <source>
        <dbReference type="EMBL" id="KAG5681368.1"/>
    </source>
</evidence>
<dbReference type="OrthoDB" id="66964at2759"/>
<dbReference type="AlphaFoldDB" id="A0A9J6CHM9"/>
<dbReference type="InterPro" id="IPR001623">
    <property type="entry name" value="DnaJ_domain"/>
</dbReference>
<proteinExistence type="predicted"/>
<feature type="domain" description="J" evidence="3">
    <location>
        <begin position="28"/>
        <end position="93"/>
    </location>
</feature>
<evidence type="ECO:0000256" key="1">
    <source>
        <dbReference type="ARBA" id="ARBA00022729"/>
    </source>
</evidence>
<dbReference type="SMART" id="SM00271">
    <property type="entry name" value="DnaJ"/>
    <property type="match status" value="1"/>
</dbReference>
<gene>
    <name evidence="4" type="ORF">PVAND_010810</name>
</gene>
<protein>
    <recommendedName>
        <fullName evidence="3">J domain-containing protein</fullName>
    </recommendedName>
</protein>
<organism evidence="4 5">
    <name type="scientific">Polypedilum vanderplanki</name>
    <name type="common">Sleeping chironomid midge</name>
    <dbReference type="NCBI Taxonomy" id="319348"/>
    <lineage>
        <taxon>Eukaryota</taxon>
        <taxon>Metazoa</taxon>
        <taxon>Ecdysozoa</taxon>
        <taxon>Arthropoda</taxon>
        <taxon>Hexapoda</taxon>
        <taxon>Insecta</taxon>
        <taxon>Pterygota</taxon>
        <taxon>Neoptera</taxon>
        <taxon>Endopterygota</taxon>
        <taxon>Diptera</taxon>
        <taxon>Nematocera</taxon>
        <taxon>Chironomoidea</taxon>
        <taxon>Chironomidae</taxon>
        <taxon>Chironominae</taxon>
        <taxon>Polypedilum</taxon>
        <taxon>Polypedilum</taxon>
    </lineage>
</organism>
<dbReference type="CDD" id="cd06257">
    <property type="entry name" value="DnaJ"/>
    <property type="match status" value="1"/>
</dbReference>
<dbReference type="GO" id="GO:0005783">
    <property type="term" value="C:endoplasmic reticulum"/>
    <property type="evidence" value="ECO:0007669"/>
    <property type="project" value="TreeGrafter"/>
</dbReference>
<dbReference type="InterPro" id="IPR051736">
    <property type="entry name" value="DnaJ-B11-like"/>
</dbReference>
<dbReference type="GO" id="GO:0006457">
    <property type="term" value="P:protein folding"/>
    <property type="evidence" value="ECO:0007669"/>
    <property type="project" value="InterPro"/>
</dbReference>
<dbReference type="Pfam" id="PF01556">
    <property type="entry name" value="DnaJ_C"/>
    <property type="match status" value="1"/>
</dbReference>
<dbReference type="InterPro" id="IPR002939">
    <property type="entry name" value="DnaJ_C"/>
</dbReference>
<evidence type="ECO:0000313" key="5">
    <source>
        <dbReference type="Proteomes" id="UP001107558"/>
    </source>
</evidence>
<feature type="signal peptide" evidence="2">
    <location>
        <begin position="1"/>
        <end position="21"/>
    </location>
</feature>
<dbReference type="Gene3D" id="2.60.260.20">
    <property type="entry name" value="Urease metallochaperone UreE, N-terminal domain"/>
    <property type="match status" value="2"/>
</dbReference>
<dbReference type="GO" id="GO:0051082">
    <property type="term" value="F:unfolded protein binding"/>
    <property type="evidence" value="ECO:0007669"/>
    <property type="project" value="InterPro"/>
</dbReference>
<accession>A0A9J6CHM9</accession>
<feature type="chain" id="PRO_5039928321" description="J domain-containing protein" evidence="2">
    <location>
        <begin position="22"/>
        <end position="343"/>
    </location>
</feature>
<dbReference type="InterPro" id="IPR018253">
    <property type="entry name" value="DnaJ_domain_CS"/>
</dbReference>
<dbReference type="InterPro" id="IPR036869">
    <property type="entry name" value="J_dom_sf"/>
</dbReference>
<dbReference type="Proteomes" id="UP001107558">
    <property type="component" value="Chromosome 1"/>
</dbReference>
<reference evidence="4" key="1">
    <citation type="submission" date="2021-03" db="EMBL/GenBank/DDBJ databases">
        <title>Chromosome level genome of the anhydrobiotic midge Polypedilum vanderplanki.</title>
        <authorList>
            <person name="Yoshida Y."/>
            <person name="Kikawada T."/>
            <person name="Gusev O."/>
        </authorList>
    </citation>
    <scope>NUCLEOTIDE SEQUENCE</scope>
    <source>
        <strain evidence="4">NIAS01</strain>
        <tissue evidence="4">Whole body or cell culture</tissue>
    </source>
</reference>
<dbReference type="Gene3D" id="1.10.287.110">
    <property type="entry name" value="DnaJ domain"/>
    <property type="match status" value="1"/>
</dbReference>
<dbReference type="PRINTS" id="PR00625">
    <property type="entry name" value="JDOMAIN"/>
</dbReference>
<dbReference type="PANTHER" id="PTHR44298:SF1">
    <property type="entry name" value="DNAJ HOMOLOG SUBFAMILY B MEMBER 11"/>
    <property type="match status" value="1"/>
</dbReference>
<dbReference type="SUPFAM" id="SSF49493">
    <property type="entry name" value="HSP40/DnaJ peptide-binding domain"/>
    <property type="match status" value="2"/>
</dbReference>
<keyword evidence="1 2" id="KW-0732">Signal</keyword>
<comment type="caution">
    <text evidence="4">The sequence shown here is derived from an EMBL/GenBank/DDBJ whole genome shotgun (WGS) entry which is preliminary data.</text>
</comment>
<dbReference type="GO" id="GO:0051787">
    <property type="term" value="F:misfolded protein binding"/>
    <property type="evidence" value="ECO:0007669"/>
    <property type="project" value="TreeGrafter"/>
</dbReference>
<dbReference type="CDD" id="cd10747">
    <property type="entry name" value="DnaJ_C"/>
    <property type="match status" value="1"/>
</dbReference>
<evidence type="ECO:0000259" key="3">
    <source>
        <dbReference type="PROSITE" id="PS50076"/>
    </source>
</evidence>
<dbReference type="Pfam" id="PF00226">
    <property type="entry name" value="DnaJ"/>
    <property type="match status" value="1"/>
</dbReference>
<dbReference type="PROSITE" id="PS50076">
    <property type="entry name" value="DNAJ_2"/>
    <property type="match status" value="1"/>
</dbReference>
<dbReference type="PROSITE" id="PS00636">
    <property type="entry name" value="DNAJ_1"/>
    <property type="match status" value="1"/>
</dbReference>
<dbReference type="EMBL" id="JADBJN010000001">
    <property type="protein sequence ID" value="KAG5681368.1"/>
    <property type="molecule type" value="Genomic_DNA"/>
</dbReference>
<name>A0A9J6CHM9_POLVA</name>
<evidence type="ECO:0000256" key="2">
    <source>
        <dbReference type="SAM" id="SignalP"/>
    </source>
</evidence>
<dbReference type="PANTHER" id="PTHR44298">
    <property type="entry name" value="DNAJ HOMOLOG SUBFAMILY B MEMBER 11"/>
    <property type="match status" value="1"/>
</dbReference>
<dbReference type="SUPFAM" id="SSF46565">
    <property type="entry name" value="Chaperone J-domain"/>
    <property type="match status" value="1"/>
</dbReference>
<sequence>MQFLKNIFFIFVVFWFAFVYCSNQESDHLYKILNISKNATKVQIKEAYKKLAKQYHPDKNQKDENTSEKFSEIRMAYEILNNDKKRKLYDKCGEECAKNNENENDLKMDVFQVFQNLNFFDFENEKSEMKGSDILIYVAVTLEEIYNGKYLEITRNKAVLKPTSGTRKCNCRREMVGKIIGHNFMHTFQEKCDECRNVKLVQEEKVLELEIESGQEDNYEMIFKEEGEPKIDGVAGDLILKFKQMQHATFQRKNHDLYMNITIDLKDALIGFSFEFSHLDGHKVPINKNSITYVGEIMKIENEGMPIVGNDLLFGDLFVKFYVEFPKTDFNDSQKEIIKTLFK</sequence>
<keyword evidence="5" id="KW-1185">Reference proteome</keyword>
<dbReference type="InterPro" id="IPR008971">
    <property type="entry name" value="HSP40/DnaJ_pept-bd"/>
</dbReference>
<dbReference type="FunFam" id="2.60.260.20:FF:000013">
    <property type="entry name" value="DnaJ subfamily B member 11"/>
    <property type="match status" value="1"/>
</dbReference>